<dbReference type="AlphaFoldDB" id="A0A5Y2RXW1"/>
<gene>
    <name evidence="1" type="ORF">FNN84_05905</name>
</gene>
<name>A0A5Y2RXW1_SALER</name>
<accession>A0A5Y2RXW1</accession>
<proteinExistence type="predicted"/>
<organism evidence="1">
    <name type="scientific">Salmonella enterica subsp. salamae</name>
    <dbReference type="NCBI Taxonomy" id="59202"/>
    <lineage>
        <taxon>Bacteria</taxon>
        <taxon>Pseudomonadati</taxon>
        <taxon>Pseudomonadota</taxon>
        <taxon>Gammaproteobacteria</taxon>
        <taxon>Enterobacterales</taxon>
        <taxon>Enterobacteriaceae</taxon>
        <taxon>Salmonella</taxon>
    </lineage>
</organism>
<dbReference type="Proteomes" id="UP000839746">
    <property type="component" value="Unassembled WGS sequence"/>
</dbReference>
<dbReference type="InterPro" id="IPR021352">
    <property type="entry name" value="DUF2971"/>
</dbReference>
<reference evidence="1" key="1">
    <citation type="submission" date="2019-07" db="EMBL/GenBank/DDBJ databases">
        <authorList>
            <person name="Ashton P.M."/>
            <person name="Dallman T."/>
            <person name="Nair S."/>
            <person name="De Pinna E."/>
            <person name="Peters T."/>
            <person name="Grant K."/>
        </authorList>
    </citation>
    <scope>NUCLEOTIDE SEQUENCE [LARGE SCALE GENOMIC DNA]</scope>
    <source>
        <strain evidence="1">107213</strain>
    </source>
</reference>
<comment type="caution">
    <text evidence="1">The sequence shown here is derived from an EMBL/GenBank/DDBJ whole genome shotgun (WGS) entry which is preliminary data.</text>
</comment>
<evidence type="ECO:0000313" key="1">
    <source>
        <dbReference type="EMBL" id="ECF6050734.1"/>
    </source>
</evidence>
<dbReference type="Pfam" id="PF11185">
    <property type="entry name" value="DUF2971"/>
    <property type="match status" value="1"/>
</dbReference>
<sequence length="295" mass="35214">MDIMSLSEVEDSCLFRYRHFNKNTVKEILNKEIWHSDVNNLNDPFEFPIILDWSEIDRKDKSLLTKYAMHFDFLPLDEITYYCLNDKLDLLHSIINDNLHGASLAMKEYYESLYVCCFSKSLRDPLMWSHYSDGMKGLCIAYDKNILKGTNEYKNLNPVVYNKKPIEFLFKDFRTDKISSEFKYYDEVHKENRIAEPRLIRLNTFEHLYQKHERWAYEGEVRNIVDLDIPRSKRKDGALVKYPSDAIKAILVGCKMKGTKIKMIYRYCYYNKISLYIVSPDKRDYSILIKDLYIP</sequence>
<dbReference type="EMBL" id="AAILSQ010000005">
    <property type="protein sequence ID" value="ECF6050734.1"/>
    <property type="molecule type" value="Genomic_DNA"/>
</dbReference>
<protein>
    <submittedName>
        <fullName evidence="1">DUF2971 domain-containing protein</fullName>
    </submittedName>
</protein>